<feature type="domain" description="Alcohol dehydrogenase-like N-terminal" evidence="3">
    <location>
        <begin position="26"/>
        <end position="116"/>
    </location>
</feature>
<dbReference type="Gene3D" id="3.40.50.720">
    <property type="entry name" value="NAD(P)-binding Rossmann-like Domain"/>
    <property type="match status" value="1"/>
</dbReference>
<evidence type="ECO:0000256" key="2">
    <source>
        <dbReference type="ARBA" id="ARBA00023002"/>
    </source>
</evidence>
<dbReference type="InterPro" id="IPR013154">
    <property type="entry name" value="ADH-like_N"/>
</dbReference>
<comment type="similarity">
    <text evidence="1">Belongs to the zinc-containing alcohol dehydrogenase family.</text>
</comment>
<evidence type="ECO:0000313" key="5">
    <source>
        <dbReference type="Proteomes" id="UP000235786"/>
    </source>
</evidence>
<evidence type="ECO:0000256" key="1">
    <source>
        <dbReference type="ARBA" id="ARBA00008072"/>
    </source>
</evidence>
<dbReference type="Gene3D" id="3.90.180.10">
    <property type="entry name" value="Medium-chain alcohol dehydrogenases, catalytic domain"/>
    <property type="match status" value="1"/>
</dbReference>
<accession>A0A2J6RWG6</accession>
<dbReference type="Proteomes" id="UP000235786">
    <property type="component" value="Unassembled WGS sequence"/>
</dbReference>
<proteinExistence type="inferred from homology"/>
<keyword evidence="2" id="KW-0560">Oxidoreductase</keyword>
<dbReference type="OrthoDB" id="3509362at2759"/>
<reference evidence="4 5" key="1">
    <citation type="submission" date="2016-04" db="EMBL/GenBank/DDBJ databases">
        <title>A degradative enzymes factory behind the ericoid mycorrhizal symbiosis.</title>
        <authorList>
            <consortium name="DOE Joint Genome Institute"/>
            <person name="Martino E."/>
            <person name="Morin E."/>
            <person name="Grelet G."/>
            <person name="Kuo A."/>
            <person name="Kohler A."/>
            <person name="Daghino S."/>
            <person name="Barry K."/>
            <person name="Choi C."/>
            <person name="Cichocki N."/>
            <person name="Clum A."/>
            <person name="Copeland A."/>
            <person name="Hainaut M."/>
            <person name="Haridas S."/>
            <person name="Labutti K."/>
            <person name="Lindquist E."/>
            <person name="Lipzen A."/>
            <person name="Khouja H.-R."/>
            <person name="Murat C."/>
            <person name="Ohm R."/>
            <person name="Olson A."/>
            <person name="Spatafora J."/>
            <person name="Veneault-Fourrey C."/>
            <person name="Henrissat B."/>
            <person name="Grigoriev I."/>
            <person name="Martin F."/>
            <person name="Perotto S."/>
        </authorList>
    </citation>
    <scope>NUCLEOTIDE SEQUENCE [LARGE SCALE GENOMIC DNA]</scope>
    <source>
        <strain evidence="4 5">F</strain>
    </source>
</reference>
<dbReference type="Pfam" id="PF08240">
    <property type="entry name" value="ADH_N"/>
    <property type="match status" value="1"/>
</dbReference>
<evidence type="ECO:0000259" key="3">
    <source>
        <dbReference type="Pfam" id="PF08240"/>
    </source>
</evidence>
<dbReference type="InterPro" id="IPR036291">
    <property type="entry name" value="NAD(P)-bd_dom_sf"/>
</dbReference>
<keyword evidence="5" id="KW-1185">Reference proteome</keyword>
<dbReference type="PANTHER" id="PTHR45348">
    <property type="entry name" value="HYPOTHETICAL OXIDOREDUCTASE (EUROFUNG)"/>
    <property type="match status" value="1"/>
</dbReference>
<dbReference type="InterPro" id="IPR047122">
    <property type="entry name" value="Trans-enoyl_RdTase-like"/>
</dbReference>
<dbReference type="AlphaFoldDB" id="A0A2J6RWG6"/>
<dbReference type="SUPFAM" id="SSF50129">
    <property type="entry name" value="GroES-like"/>
    <property type="match status" value="1"/>
</dbReference>
<dbReference type="CDD" id="cd08249">
    <property type="entry name" value="enoyl_reductase_like"/>
    <property type="match status" value="1"/>
</dbReference>
<dbReference type="STRING" id="1149755.A0A2J6RWG6"/>
<organism evidence="4 5">
    <name type="scientific">Hyaloscypha variabilis (strain UAMH 11265 / GT02V1 / F)</name>
    <name type="common">Meliniomyces variabilis</name>
    <dbReference type="NCBI Taxonomy" id="1149755"/>
    <lineage>
        <taxon>Eukaryota</taxon>
        <taxon>Fungi</taxon>
        <taxon>Dikarya</taxon>
        <taxon>Ascomycota</taxon>
        <taxon>Pezizomycotina</taxon>
        <taxon>Leotiomycetes</taxon>
        <taxon>Helotiales</taxon>
        <taxon>Hyaloscyphaceae</taxon>
        <taxon>Hyaloscypha</taxon>
        <taxon>Hyaloscypha variabilis</taxon>
    </lineage>
</organism>
<name>A0A2J6RWG6_HYAVF</name>
<evidence type="ECO:0000313" key="4">
    <source>
        <dbReference type="EMBL" id="PMD42847.1"/>
    </source>
</evidence>
<dbReference type="EMBL" id="KZ613943">
    <property type="protein sequence ID" value="PMD42847.1"/>
    <property type="molecule type" value="Genomic_DNA"/>
</dbReference>
<dbReference type="SUPFAM" id="SSF51735">
    <property type="entry name" value="NAD(P)-binding Rossmann-fold domains"/>
    <property type="match status" value="1"/>
</dbReference>
<gene>
    <name evidence="4" type="ORF">L207DRAFT_511035</name>
</gene>
<dbReference type="PANTHER" id="PTHR45348:SF2">
    <property type="entry name" value="ZINC-TYPE ALCOHOL DEHYDROGENASE-LIKE PROTEIN C2E1P3.01"/>
    <property type="match status" value="1"/>
</dbReference>
<dbReference type="GO" id="GO:0016651">
    <property type="term" value="F:oxidoreductase activity, acting on NAD(P)H"/>
    <property type="evidence" value="ECO:0007669"/>
    <property type="project" value="InterPro"/>
</dbReference>
<dbReference type="InterPro" id="IPR011032">
    <property type="entry name" value="GroES-like_sf"/>
</dbReference>
<sequence>MANLAAVIPAAKAPLEVQEVETYKPGPHELLIKNEVIAYSPIEYKIAKLAFFPIQYPAILGGSFGGTVEAVGPQVTNFKVGDKVAAAKSGKSVGNQYGSYQRYVVLSDETASKVPEGIDLALPVSFTANLSTVVGIFTARAGLEKPSFDGSVSTKGKKVLVYGGSSNVGTLSVQYVAQAGYSVVTTSSPSNNAFVSKLGAVKVLDHTQEQGALIKALIAEGPYDLVVDSIALPNTTPITGAVVAAQGGGKLYALLPAFGPETLPEGVTREFASWGSVLDEEKNLGLRTWAFTEYLPQGFASGKLIPQTIEKVAGGLKGVNDALDKLEKGVSGVKLVSNPWE</sequence>
<protein>
    <submittedName>
        <fullName evidence="4">GroES-like protein</fullName>
    </submittedName>
</protein>